<sequence length="159" mass="16922">MQTEPCCNAVEEQQPVRLRGHHFLCLLTYKGLGYTPAFVENMTAVATRINAGAKVILHPGPDDICAALTPADRAACNHDCAKPETAALDELAEKATVAVLGHGLAEAFTLDAEKVAQLRAAFLTGESRTACGLCRWRAVCDEIAASNYAQTLLIGFHAA</sequence>
<dbReference type="InterPro" id="IPR009702">
    <property type="entry name" value="DUF1284"/>
</dbReference>
<dbReference type="RefSeq" id="WP_354557643.1">
    <property type="nucleotide sequence ID" value="NZ_JBEPMB010000006.1"/>
</dbReference>
<name>A0ABV2J3F4_9HYPH</name>
<gene>
    <name evidence="1" type="ORF">ABID16_003496</name>
</gene>
<accession>A0ABV2J3F4</accession>
<dbReference type="EMBL" id="JBEPMB010000006">
    <property type="protein sequence ID" value="MET3615153.1"/>
    <property type="molecule type" value="Genomic_DNA"/>
</dbReference>
<evidence type="ECO:0000313" key="1">
    <source>
        <dbReference type="EMBL" id="MET3615153.1"/>
    </source>
</evidence>
<organism evidence="1 2">
    <name type="scientific">Rhizobium aquaticum</name>
    <dbReference type="NCBI Taxonomy" id="1549636"/>
    <lineage>
        <taxon>Bacteria</taxon>
        <taxon>Pseudomonadati</taxon>
        <taxon>Pseudomonadota</taxon>
        <taxon>Alphaproteobacteria</taxon>
        <taxon>Hyphomicrobiales</taxon>
        <taxon>Rhizobiaceae</taxon>
        <taxon>Rhizobium/Agrobacterium group</taxon>
        <taxon>Rhizobium</taxon>
    </lineage>
</organism>
<dbReference type="Pfam" id="PF06935">
    <property type="entry name" value="DUF1284"/>
    <property type="match status" value="1"/>
</dbReference>
<proteinExistence type="predicted"/>
<keyword evidence="2" id="KW-1185">Reference proteome</keyword>
<evidence type="ECO:0000313" key="2">
    <source>
        <dbReference type="Proteomes" id="UP001549047"/>
    </source>
</evidence>
<evidence type="ECO:0008006" key="3">
    <source>
        <dbReference type="Google" id="ProtNLM"/>
    </source>
</evidence>
<reference evidence="1 2" key="1">
    <citation type="submission" date="2024-06" db="EMBL/GenBank/DDBJ databases">
        <title>Genomic Encyclopedia of Type Strains, Phase IV (KMG-IV): sequencing the most valuable type-strain genomes for metagenomic binning, comparative biology and taxonomic classification.</title>
        <authorList>
            <person name="Goeker M."/>
        </authorList>
    </citation>
    <scope>NUCLEOTIDE SEQUENCE [LARGE SCALE GENOMIC DNA]</scope>
    <source>
        <strain evidence="1 2">DSM 29780</strain>
    </source>
</reference>
<protein>
    <recommendedName>
        <fullName evidence="3">DUF1284 domain-containing protein</fullName>
    </recommendedName>
</protein>
<dbReference type="Proteomes" id="UP001549047">
    <property type="component" value="Unassembled WGS sequence"/>
</dbReference>
<comment type="caution">
    <text evidence="1">The sequence shown here is derived from an EMBL/GenBank/DDBJ whole genome shotgun (WGS) entry which is preliminary data.</text>
</comment>